<dbReference type="Pfam" id="PF02714">
    <property type="entry name" value="RSN1_7TM"/>
    <property type="match status" value="1"/>
</dbReference>
<keyword evidence="5 8" id="KW-1133">Transmembrane helix</keyword>
<organism evidence="11 12">
    <name type="scientific">Nitzschia inconspicua</name>
    <dbReference type="NCBI Taxonomy" id="303405"/>
    <lineage>
        <taxon>Eukaryota</taxon>
        <taxon>Sar</taxon>
        <taxon>Stramenopiles</taxon>
        <taxon>Ochrophyta</taxon>
        <taxon>Bacillariophyta</taxon>
        <taxon>Bacillariophyceae</taxon>
        <taxon>Bacillariophycidae</taxon>
        <taxon>Bacillariales</taxon>
        <taxon>Bacillariaceae</taxon>
        <taxon>Nitzschia</taxon>
    </lineage>
</organism>
<keyword evidence="6 8" id="KW-0472">Membrane</keyword>
<comment type="caution">
    <text evidence="11">The sequence shown here is derived from an EMBL/GenBank/DDBJ whole genome shotgun (WGS) entry which is preliminary data.</text>
</comment>
<dbReference type="Pfam" id="PF13967">
    <property type="entry name" value="RSN1_TM"/>
    <property type="match status" value="1"/>
</dbReference>
<dbReference type="GO" id="GO:0005886">
    <property type="term" value="C:plasma membrane"/>
    <property type="evidence" value="ECO:0007669"/>
    <property type="project" value="TreeGrafter"/>
</dbReference>
<accession>A0A9K3LXV7</accession>
<feature type="transmembrane region" description="Helical" evidence="8">
    <location>
        <begin position="845"/>
        <end position="870"/>
    </location>
</feature>
<evidence type="ECO:0000259" key="10">
    <source>
        <dbReference type="Pfam" id="PF13967"/>
    </source>
</evidence>
<protein>
    <recommendedName>
        <fullName evidence="13">DUF221-domain-containing protein</fullName>
    </recommendedName>
</protein>
<dbReference type="InterPro" id="IPR003864">
    <property type="entry name" value="CSC1/OSCA1-like_7TM"/>
</dbReference>
<feature type="transmembrane region" description="Helical" evidence="8">
    <location>
        <begin position="797"/>
        <end position="824"/>
    </location>
</feature>
<feature type="region of interest" description="Disordered" evidence="7">
    <location>
        <begin position="959"/>
        <end position="1004"/>
    </location>
</feature>
<keyword evidence="4 8" id="KW-0812">Transmembrane</keyword>
<evidence type="ECO:0000256" key="7">
    <source>
        <dbReference type="SAM" id="MobiDB-lite"/>
    </source>
</evidence>
<reference evidence="11" key="2">
    <citation type="submission" date="2021-04" db="EMBL/GenBank/DDBJ databases">
        <authorList>
            <person name="Podell S."/>
        </authorList>
    </citation>
    <scope>NUCLEOTIDE SEQUENCE</scope>
    <source>
        <strain evidence="11">Hildebrandi</strain>
    </source>
</reference>
<feature type="transmembrane region" description="Helical" evidence="8">
    <location>
        <begin position="876"/>
        <end position="896"/>
    </location>
</feature>
<dbReference type="PANTHER" id="PTHR13018">
    <property type="entry name" value="PROBABLE MEMBRANE PROTEIN DUF221-RELATED"/>
    <property type="match status" value="1"/>
</dbReference>
<evidence type="ECO:0000256" key="5">
    <source>
        <dbReference type="ARBA" id="ARBA00022989"/>
    </source>
</evidence>
<feature type="compositionally biased region" description="Low complexity" evidence="7">
    <location>
        <begin position="46"/>
        <end position="70"/>
    </location>
</feature>
<reference evidence="11" key="1">
    <citation type="journal article" date="2021" name="Sci. Rep.">
        <title>Diploid genomic architecture of Nitzschia inconspicua, an elite biomass production diatom.</title>
        <authorList>
            <person name="Oliver A."/>
            <person name="Podell S."/>
            <person name="Pinowska A."/>
            <person name="Traller J.C."/>
            <person name="Smith S.R."/>
            <person name="McClure R."/>
            <person name="Beliaev A."/>
            <person name="Bohutskyi P."/>
            <person name="Hill E.A."/>
            <person name="Rabines A."/>
            <person name="Zheng H."/>
            <person name="Allen L.Z."/>
            <person name="Kuo A."/>
            <person name="Grigoriev I.V."/>
            <person name="Allen A.E."/>
            <person name="Hazlebeck D."/>
            <person name="Allen E.E."/>
        </authorList>
    </citation>
    <scope>NUCLEOTIDE SEQUENCE</scope>
    <source>
        <strain evidence="11">Hildebrandi</strain>
    </source>
</reference>
<feature type="region of interest" description="Disordered" evidence="7">
    <location>
        <begin position="46"/>
        <end position="71"/>
    </location>
</feature>
<gene>
    <name evidence="11" type="ORF">IV203_028083</name>
</gene>
<feature type="compositionally biased region" description="Polar residues" evidence="7">
    <location>
        <begin position="446"/>
        <end position="465"/>
    </location>
</feature>
<evidence type="ECO:0000256" key="4">
    <source>
        <dbReference type="ARBA" id="ARBA00022692"/>
    </source>
</evidence>
<evidence type="ECO:0000313" key="12">
    <source>
        <dbReference type="Proteomes" id="UP000693970"/>
    </source>
</evidence>
<evidence type="ECO:0000256" key="1">
    <source>
        <dbReference type="ARBA" id="ARBA00004141"/>
    </source>
</evidence>
<dbReference type="PANTHER" id="PTHR13018:SF5">
    <property type="entry name" value="RE44586P"/>
    <property type="match status" value="1"/>
</dbReference>
<feature type="transmembrane region" description="Helical" evidence="8">
    <location>
        <begin position="593"/>
        <end position="613"/>
    </location>
</feature>
<comment type="subcellular location">
    <subcellularLocation>
        <location evidence="1">Membrane</location>
        <topology evidence="1">Multi-pass membrane protein</topology>
    </subcellularLocation>
</comment>
<dbReference type="InterPro" id="IPR045122">
    <property type="entry name" value="Csc1-like"/>
</dbReference>
<evidence type="ECO:0000259" key="9">
    <source>
        <dbReference type="Pfam" id="PF02714"/>
    </source>
</evidence>
<feature type="transmembrane region" description="Helical" evidence="8">
    <location>
        <begin position="681"/>
        <end position="703"/>
    </location>
</feature>
<feature type="transmembrane region" description="Helical" evidence="8">
    <location>
        <begin position="641"/>
        <end position="661"/>
    </location>
</feature>
<dbReference type="AlphaFoldDB" id="A0A9K3LXV7"/>
<evidence type="ECO:0000256" key="3">
    <source>
        <dbReference type="ARBA" id="ARBA00022448"/>
    </source>
</evidence>
<sequence>MLFKEQQLQPSILQEGNDYSHYNINYNYDDNYDLFVPFRFLQDESSTSNSTTTDTTNTNTTTSSSSTSSSFNDAATLRNTLRVYGVFFLIVLLVFCYLRKRYVRVYNVRSWVSEWKTPLANEQYGFFSWMYKLYLLSDTELLDECGMDALCYTRVLELGVKLAAMGMVTSIVLIPIYVTASGSSETQGTTDIIVRMSTTNVASGSFRFLATVLAAYVIFGYAMHTILREFEWFYMMRHQFLKKTLPRNYTVYVRCIPEEYMTQTTLRRYFERFASGMGYNNHNHHHHGEGGGGDETPLLEQGSNNNNGVLESTIALETPNLKKKVAEREKVLVQLEHAIDVEDTKGVVPQDRNTGQSKVDMLWDQLDRLNDEIASMIEHIEQMQESEDREEEVRLLQEEAEEQQQSIMSSSEPSQLNPPSSSSPKRSPPRHTSTIPSTIGEDDSGDSIQPNGRQNNGTISSSGRTYSGNLQTTAASAIKSAGTLANRAVGVAATTVTKGANVAADVTTGAVKGVADVTTGAVKGVVSLFYSEDGKPLNAGFVSFTNLQATYAAMQMIHYSQPFAMEVLEAPSPNDIIWANVGKKHKELQVGKLISFSLTTLLCFFWTIPMSFISSLSSIEGLQEIDWINNLLETSPWLEPVLAQLAPLLIVLANFALKYILEFLSSFEGPISGAVVQASLFGKLAVFMIIQTFIVSAISGSLISQFTAMAQDISLFVDLLANSLPNQSTYFIQILLVDTAVSLSVELLRVVPVAQATVRSFIGPDLTEKERETTWMGIRPLADPREFEHADLMSLTVLYFVVYFVYAVLAPIVSVFLFICFLLIGSAYRHQFVYIYPTKPDSGGALYVQFMKIMPTCILIGEITIAGFLALKRTPAASALLIPLLVITVLFVVYLGQQHYKLTKFLSARQCMEQDRKNNIGKPMDFEFLKGRYVQPEMREKRKYPENASLNRQRARGMIRADISSTGREETSFSVDGNSTSNQPRGALERILGNRSAANGRSTA</sequence>
<dbReference type="Proteomes" id="UP000693970">
    <property type="component" value="Unassembled WGS sequence"/>
</dbReference>
<feature type="region of interest" description="Disordered" evidence="7">
    <location>
        <begin position="382"/>
        <end position="465"/>
    </location>
</feature>
<name>A0A9K3LXV7_9STRA</name>
<feature type="compositionally biased region" description="Low complexity" evidence="7">
    <location>
        <begin position="403"/>
        <end position="425"/>
    </location>
</feature>
<dbReference type="InterPro" id="IPR032880">
    <property type="entry name" value="CSC1/OSCA1-like_N"/>
</dbReference>
<keyword evidence="3" id="KW-0813">Transport</keyword>
<evidence type="ECO:0000256" key="2">
    <source>
        <dbReference type="ARBA" id="ARBA00007779"/>
    </source>
</evidence>
<evidence type="ECO:0000256" key="6">
    <source>
        <dbReference type="ARBA" id="ARBA00023136"/>
    </source>
</evidence>
<dbReference type="EMBL" id="JAGRRH010000005">
    <property type="protein sequence ID" value="KAG7370337.1"/>
    <property type="molecule type" value="Genomic_DNA"/>
</dbReference>
<dbReference type="GO" id="GO:0005227">
    <property type="term" value="F:calcium-activated cation channel activity"/>
    <property type="evidence" value="ECO:0007669"/>
    <property type="project" value="InterPro"/>
</dbReference>
<evidence type="ECO:0000313" key="11">
    <source>
        <dbReference type="EMBL" id="KAG7370337.1"/>
    </source>
</evidence>
<feature type="transmembrane region" description="Helical" evidence="8">
    <location>
        <begin position="81"/>
        <end position="98"/>
    </location>
</feature>
<keyword evidence="12" id="KW-1185">Reference proteome</keyword>
<dbReference type="OrthoDB" id="1689567at2759"/>
<comment type="similarity">
    <text evidence="2">Belongs to the CSC1 (TC 1.A.17) family.</text>
</comment>
<feature type="transmembrane region" description="Helical" evidence="8">
    <location>
        <begin position="162"/>
        <end position="180"/>
    </location>
</feature>
<proteinExistence type="inferred from homology"/>
<feature type="domain" description="CSC1/OSCA1-like 7TM region" evidence="9">
    <location>
        <begin position="592"/>
        <end position="868"/>
    </location>
</feature>
<evidence type="ECO:0000256" key="8">
    <source>
        <dbReference type="SAM" id="Phobius"/>
    </source>
</evidence>
<feature type="domain" description="CSC1/OSCA1-like N-terminal transmembrane" evidence="10">
    <location>
        <begin position="78"/>
        <end position="229"/>
    </location>
</feature>
<feature type="compositionally biased region" description="Polar residues" evidence="7">
    <location>
        <begin position="972"/>
        <end position="984"/>
    </location>
</feature>
<feature type="transmembrane region" description="Helical" evidence="8">
    <location>
        <begin position="206"/>
        <end position="227"/>
    </location>
</feature>
<evidence type="ECO:0008006" key="13">
    <source>
        <dbReference type="Google" id="ProtNLM"/>
    </source>
</evidence>